<comment type="similarity">
    <text evidence="10">Belongs to the ELO family.</text>
</comment>
<comment type="catalytic activity">
    <reaction evidence="10">
        <text>an acyl-CoA + malonyl-CoA + H(+) = a 3-oxoacyl-CoA + CO2 + CoA</text>
        <dbReference type="Rhea" id="RHEA:50252"/>
        <dbReference type="ChEBI" id="CHEBI:15378"/>
        <dbReference type="ChEBI" id="CHEBI:16526"/>
        <dbReference type="ChEBI" id="CHEBI:57287"/>
        <dbReference type="ChEBI" id="CHEBI:57384"/>
        <dbReference type="ChEBI" id="CHEBI:58342"/>
        <dbReference type="ChEBI" id="CHEBI:90726"/>
    </reaction>
    <physiologicalReaction direction="left-to-right" evidence="10">
        <dbReference type="Rhea" id="RHEA:50253"/>
    </physiologicalReaction>
</comment>
<dbReference type="PANTHER" id="PTHR11157:SF169">
    <property type="entry name" value="ELONGATION OF FATTY ACIDS PROTEIN"/>
    <property type="match status" value="1"/>
</dbReference>
<dbReference type="GO" id="GO:0034626">
    <property type="term" value="P:fatty acid elongation, polyunsaturated fatty acid"/>
    <property type="evidence" value="ECO:0007669"/>
    <property type="project" value="TreeGrafter"/>
</dbReference>
<evidence type="ECO:0000256" key="9">
    <source>
        <dbReference type="ARBA" id="ARBA00023160"/>
    </source>
</evidence>
<feature type="transmembrane region" description="Helical" evidence="10">
    <location>
        <begin position="93"/>
        <end position="113"/>
    </location>
</feature>
<dbReference type="GO" id="GO:0005789">
    <property type="term" value="C:endoplasmic reticulum membrane"/>
    <property type="evidence" value="ECO:0007669"/>
    <property type="project" value="TreeGrafter"/>
</dbReference>
<dbReference type="GO" id="GO:0042761">
    <property type="term" value="P:very long-chain fatty acid biosynthetic process"/>
    <property type="evidence" value="ECO:0007669"/>
    <property type="project" value="TreeGrafter"/>
</dbReference>
<keyword evidence="9 10" id="KW-0275">Fatty acid biosynthesis</keyword>
<evidence type="ECO:0000313" key="12">
    <source>
        <dbReference type="EMBL" id="ROW12771.1"/>
    </source>
</evidence>
<evidence type="ECO:0000256" key="10">
    <source>
        <dbReference type="RuleBase" id="RU361115"/>
    </source>
</evidence>
<gene>
    <name evidence="12" type="ORF">VMCG_00415</name>
</gene>
<evidence type="ECO:0000313" key="13">
    <source>
        <dbReference type="Proteomes" id="UP000283895"/>
    </source>
</evidence>
<dbReference type="GO" id="GO:0030148">
    <property type="term" value="P:sphingolipid biosynthetic process"/>
    <property type="evidence" value="ECO:0007669"/>
    <property type="project" value="TreeGrafter"/>
</dbReference>
<dbReference type="GO" id="GO:0034625">
    <property type="term" value="P:fatty acid elongation, monounsaturated fatty acid"/>
    <property type="evidence" value="ECO:0007669"/>
    <property type="project" value="TreeGrafter"/>
</dbReference>
<dbReference type="STRING" id="356882.A0A423XA44"/>
<evidence type="ECO:0000256" key="2">
    <source>
        <dbReference type="ARBA" id="ARBA00022516"/>
    </source>
</evidence>
<keyword evidence="7 10" id="KW-0443">Lipid metabolism</keyword>
<dbReference type="EMBL" id="LKEA01000001">
    <property type="protein sequence ID" value="ROW12771.1"/>
    <property type="molecule type" value="Genomic_DNA"/>
</dbReference>
<feature type="transmembrane region" description="Helical" evidence="10">
    <location>
        <begin position="238"/>
        <end position="261"/>
    </location>
</feature>
<dbReference type="GO" id="GO:0019367">
    <property type="term" value="P:fatty acid elongation, saturated fatty acid"/>
    <property type="evidence" value="ECO:0007669"/>
    <property type="project" value="TreeGrafter"/>
</dbReference>
<keyword evidence="2 10" id="KW-0444">Lipid biosynthesis</keyword>
<dbReference type="OrthoDB" id="10259681at2759"/>
<keyword evidence="8 10" id="KW-0472">Membrane</keyword>
<evidence type="ECO:0000256" key="7">
    <source>
        <dbReference type="ARBA" id="ARBA00023098"/>
    </source>
</evidence>
<evidence type="ECO:0000256" key="11">
    <source>
        <dbReference type="SAM" id="MobiDB-lite"/>
    </source>
</evidence>
<name>A0A423XA44_9PEZI</name>
<protein>
    <recommendedName>
        <fullName evidence="10">Elongation of fatty acids protein</fullName>
        <ecNumber evidence="10">2.3.1.-</ecNumber>
    </recommendedName>
</protein>
<keyword evidence="5 10" id="KW-0276">Fatty acid metabolism</keyword>
<dbReference type="PANTHER" id="PTHR11157">
    <property type="entry name" value="FATTY ACID ACYL TRANSFERASE-RELATED"/>
    <property type="match status" value="1"/>
</dbReference>
<dbReference type="EC" id="2.3.1.-" evidence="10"/>
<dbReference type="InterPro" id="IPR002076">
    <property type="entry name" value="ELO_fam"/>
</dbReference>
<evidence type="ECO:0000256" key="1">
    <source>
        <dbReference type="ARBA" id="ARBA00004141"/>
    </source>
</evidence>
<feature type="transmembrane region" description="Helical" evidence="10">
    <location>
        <begin position="395"/>
        <end position="420"/>
    </location>
</feature>
<evidence type="ECO:0000256" key="4">
    <source>
        <dbReference type="ARBA" id="ARBA00022692"/>
    </source>
</evidence>
<comment type="subcellular location">
    <subcellularLocation>
        <location evidence="1">Membrane</location>
        <topology evidence="1">Multi-pass membrane protein</topology>
    </subcellularLocation>
</comment>
<organism evidence="12 13">
    <name type="scientific">Cytospora schulzeri</name>
    <dbReference type="NCBI Taxonomy" id="448051"/>
    <lineage>
        <taxon>Eukaryota</taxon>
        <taxon>Fungi</taxon>
        <taxon>Dikarya</taxon>
        <taxon>Ascomycota</taxon>
        <taxon>Pezizomycotina</taxon>
        <taxon>Sordariomycetes</taxon>
        <taxon>Sordariomycetidae</taxon>
        <taxon>Diaporthales</taxon>
        <taxon>Cytosporaceae</taxon>
        <taxon>Cytospora</taxon>
    </lineage>
</organism>
<keyword evidence="4 10" id="KW-0812">Transmembrane</keyword>
<dbReference type="AlphaFoldDB" id="A0A423XA44"/>
<keyword evidence="13" id="KW-1185">Reference proteome</keyword>
<dbReference type="GO" id="GO:0009922">
    <property type="term" value="F:fatty acid elongase activity"/>
    <property type="evidence" value="ECO:0007669"/>
    <property type="project" value="InterPro"/>
</dbReference>
<accession>A0A423XA44</accession>
<comment type="caution">
    <text evidence="10">Lacks conserved residue(s) required for the propagation of feature annotation.</text>
</comment>
<comment type="caution">
    <text evidence="12">The sequence shown here is derived from an EMBL/GenBank/DDBJ whole genome shotgun (WGS) entry which is preliminary data.</text>
</comment>
<evidence type="ECO:0000256" key="5">
    <source>
        <dbReference type="ARBA" id="ARBA00022832"/>
    </source>
</evidence>
<evidence type="ECO:0000256" key="3">
    <source>
        <dbReference type="ARBA" id="ARBA00022679"/>
    </source>
</evidence>
<proteinExistence type="inferred from homology"/>
<keyword evidence="6 10" id="KW-1133">Transmembrane helix</keyword>
<sequence length="498" mass="54073">MDTSHVYATAPDPSLFKGMFPLGAQPDFLPPPAPGSMPSAPPFSIPDHIYRAALDPKVPITIAALYAITAKLLNKYNTSTGKKPWALSKTRTFHAFVVVHNVFLAVYSAWTFYGMVGVMRRSVVNPMGPQGLNGFVDSMTKLHGPGGLGNAVFYNEQDAQWMSYSNNVSLASDGTPSRTDMGRIWNEGLAFYGWIFYLSKFYEVLDTFIILAKGKLSSTLQTYHHAGAMMCMWAGMRYMSAPIWMFAFVNSGIHALMYTYYTLSAFNIRVPVLVKRTLTSLQITQFLIGASYAMIHSFISYDVPVATTILGTSSAPAGANSATPEVVGSDATHPAFLDSLKQLVLGVASKVTTSAVIDEASSSGANAGVEQPTTTEETVYTDRLIPCITTTGQTFAIWLNVLYLAPLTYLFVKFFITSYLKRSGAESSRKGKNSHESHVAVAEKAGWDAAQGLQQEVYGTPENVNGRVKAASANGKSNGSPNGRVLKSVTNQRHSRYA</sequence>
<evidence type="ECO:0000256" key="6">
    <source>
        <dbReference type="ARBA" id="ARBA00022989"/>
    </source>
</evidence>
<feature type="region of interest" description="Disordered" evidence="11">
    <location>
        <begin position="470"/>
        <end position="498"/>
    </location>
</feature>
<dbReference type="Pfam" id="PF01151">
    <property type="entry name" value="ELO"/>
    <property type="match status" value="1"/>
</dbReference>
<evidence type="ECO:0000256" key="8">
    <source>
        <dbReference type="ARBA" id="ARBA00023136"/>
    </source>
</evidence>
<keyword evidence="3 10" id="KW-0808">Transferase</keyword>
<reference evidence="12 13" key="1">
    <citation type="submission" date="2015-09" db="EMBL/GenBank/DDBJ databases">
        <title>Host preference determinants of Valsa canker pathogens revealed by comparative genomics.</title>
        <authorList>
            <person name="Yin Z."/>
            <person name="Huang L."/>
        </authorList>
    </citation>
    <scope>NUCLEOTIDE SEQUENCE [LARGE SCALE GENOMIC DNA]</scope>
    <source>
        <strain evidence="12 13">03-1</strain>
    </source>
</reference>
<dbReference type="Proteomes" id="UP000283895">
    <property type="component" value="Unassembled WGS sequence"/>
</dbReference>